<dbReference type="FunFam" id="1.25.40.420:FF:000001">
    <property type="entry name" value="Kelch-like family member 12"/>
    <property type="match status" value="1"/>
</dbReference>
<dbReference type="InterPro" id="IPR017096">
    <property type="entry name" value="BTB-kelch_protein"/>
</dbReference>
<keyword evidence="4" id="KW-0677">Repeat</keyword>
<dbReference type="PRINTS" id="PR00501">
    <property type="entry name" value="KELCHREPEAT"/>
</dbReference>
<evidence type="ECO:0000256" key="3">
    <source>
        <dbReference type="ARBA" id="ARBA00022441"/>
    </source>
</evidence>
<comment type="pathway">
    <text evidence="1">Protein modification; protein ubiquitination.</text>
</comment>
<dbReference type="InterPro" id="IPR006652">
    <property type="entry name" value="Kelch_1"/>
</dbReference>
<dbReference type="EMBL" id="OU892281">
    <property type="protein sequence ID" value="CAH1130998.1"/>
    <property type="molecule type" value="Genomic_DNA"/>
</dbReference>
<evidence type="ECO:0000259" key="8">
    <source>
        <dbReference type="PROSITE" id="PS50097"/>
    </source>
</evidence>
<dbReference type="SMART" id="SM00225">
    <property type="entry name" value="BTB"/>
    <property type="match status" value="1"/>
</dbReference>
<proteinExistence type="predicted"/>
<reference evidence="9" key="1">
    <citation type="submission" date="2022-01" db="EMBL/GenBank/DDBJ databases">
        <authorList>
            <person name="King R."/>
        </authorList>
    </citation>
    <scope>NUCLEOTIDE SEQUENCE</scope>
</reference>
<dbReference type="SUPFAM" id="SSF117281">
    <property type="entry name" value="Kelch motif"/>
    <property type="match status" value="1"/>
</dbReference>
<gene>
    <name evidence="9" type="ORF">CEUTPL_LOCUS9590</name>
</gene>
<name>A0A9P0DMM3_9CUCU</name>
<feature type="domain" description="BTB" evidence="8">
    <location>
        <begin position="66"/>
        <end position="135"/>
    </location>
</feature>
<dbReference type="PROSITE" id="PS50097">
    <property type="entry name" value="BTB"/>
    <property type="match status" value="1"/>
</dbReference>
<dbReference type="InterPro" id="IPR015915">
    <property type="entry name" value="Kelch-typ_b-propeller"/>
</dbReference>
<dbReference type="OrthoDB" id="191037at2759"/>
<accession>A0A9P0DMM3</accession>
<dbReference type="SMART" id="SM00875">
    <property type="entry name" value="BACK"/>
    <property type="match status" value="1"/>
</dbReference>
<dbReference type="PIRSF" id="PIRSF037037">
    <property type="entry name" value="Kelch-like_protein_gigaxonin"/>
    <property type="match status" value="1"/>
</dbReference>
<dbReference type="Gene3D" id="1.25.40.420">
    <property type="match status" value="1"/>
</dbReference>
<dbReference type="GO" id="GO:0003779">
    <property type="term" value="F:actin binding"/>
    <property type="evidence" value="ECO:0007669"/>
    <property type="project" value="UniProtKB-KW"/>
</dbReference>
<keyword evidence="5" id="KW-0833">Ubl conjugation pathway</keyword>
<dbReference type="InterPro" id="IPR011333">
    <property type="entry name" value="SKP1/BTB/POZ_sf"/>
</dbReference>
<dbReference type="PANTHER" id="PTHR24412">
    <property type="entry name" value="KELCH PROTEIN"/>
    <property type="match status" value="1"/>
</dbReference>
<evidence type="ECO:0000256" key="5">
    <source>
        <dbReference type="ARBA" id="ARBA00022786"/>
    </source>
</evidence>
<dbReference type="Pfam" id="PF01344">
    <property type="entry name" value="Kelch_1"/>
    <property type="match status" value="5"/>
</dbReference>
<dbReference type="Proteomes" id="UP001152799">
    <property type="component" value="Chromosome 5"/>
</dbReference>
<keyword evidence="3" id="KW-0880">Kelch repeat</keyword>
<dbReference type="PANTHER" id="PTHR24412:SF172">
    <property type="entry name" value="KELCH-LIKE PROTEIN 10"/>
    <property type="match status" value="1"/>
</dbReference>
<keyword evidence="10" id="KW-1185">Reference proteome</keyword>
<protein>
    <recommendedName>
        <fullName evidence="2">Kelch-like protein diablo</fullName>
    </recommendedName>
</protein>
<evidence type="ECO:0000256" key="4">
    <source>
        <dbReference type="ARBA" id="ARBA00022737"/>
    </source>
</evidence>
<keyword evidence="6" id="KW-0009">Actin-binding</keyword>
<dbReference type="AlphaFoldDB" id="A0A9P0DMM3"/>
<dbReference type="SMART" id="SM00612">
    <property type="entry name" value="Kelch"/>
    <property type="match status" value="6"/>
</dbReference>
<dbReference type="Pfam" id="PF00651">
    <property type="entry name" value="BTB"/>
    <property type="match status" value="1"/>
</dbReference>
<sequence length="624" mass="71809">MSFYMKLRKIPSKRKPLYFRGTSKTLKRPKRTPNIRCQRCNCTECRNGPLEFPTIWEDLRVNNQLCDGIVKCEDGVVFNIHRIILTAISPYFRALFTNSINRGRPEINEANVSVSSSAFQVVLDYAYTGKCVINNANVFEVLKYCDQYEILDVVQKCIQFLIDDLSIANCLQVLNFANRFFCRYLIYQGNKYVLQHFVNVFRSNDDFCRLSPQHLKEILSDDYLNVKSEEIVFEAIKCWMNYLPITRKPHLFSLLKCVRMGNLSSEKVLKIARWPIIESDTECTLYISDVKLILDEFCDGVPQNIYLTRPRIPYDILFAIGGWSAGSPTNFMEIYDNRANKWLVSKDTDEVARAYHGICSYEGKVYLVGGFDGNEYFNTVRCFDPLVHKWTDCACMYYSRCYVSVVLCMNKIYALGGYNGRIRMNSAERFDPVRNQWELLPSMQKQRSDASAAMFNDKVYIVGGFNGQEVMNSAEMFDPSTNQWSFITSMNSARSGVSLINYHNALYAIGGFNGYTRLNTTEKFIPDHTSRWIEVSDMMTPRSNFGTVILDDNIYVIGGFNGATTINYMEYYDIEVDEWVEAASMNLNRSALSACVISGLSNSKDYSFLDRSQQRPNEESKAEI</sequence>
<evidence type="ECO:0000313" key="10">
    <source>
        <dbReference type="Proteomes" id="UP001152799"/>
    </source>
</evidence>
<dbReference type="InterPro" id="IPR000210">
    <property type="entry name" value="BTB/POZ_dom"/>
</dbReference>
<evidence type="ECO:0000313" key="9">
    <source>
        <dbReference type="EMBL" id="CAH1130998.1"/>
    </source>
</evidence>
<comment type="function">
    <text evidence="7">Probable substrate-specific adapter of an E3 ubiquitin-protein ligase complex which mediates the ubiquitination and subsequent proteasomal degradation of target proteins. May have a role in synapse differentiation and growth.</text>
</comment>
<evidence type="ECO:0000256" key="6">
    <source>
        <dbReference type="ARBA" id="ARBA00023203"/>
    </source>
</evidence>
<dbReference type="Pfam" id="PF07707">
    <property type="entry name" value="BACK"/>
    <property type="match status" value="1"/>
</dbReference>
<dbReference type="Gene3D" id="2.120.10.80">
    <property type="entry name" value="Kelch-type beta propeller"/>
    <property type="match status" value="2"/>
</dbReference>
<dbReference type="SUPFAM" id="SSF54695">
    <property type="entry name" value="POZ domain"/>
    <property type="match status" value="1"/>
</dbReference>
<evidence type="ECO:0000256" key="2">
    <source>
        <dbReference type="ARBA" id="ARBA00013699"/>
    </source>
</evidence>
<dbReference type="InterPro" id="IPR011705">
    <property type="entry name" value="BACK"/>
</dbReference>
<evidence type="ECO:0000256" key="1">
    <source>
        <dbReference type="ARBA" id="ARBA00004906"/>
    </source>
</evidence>
<dbReference type="Gene3D" id="3.30.710.10">
    <property type="entry name" value="Potassium Channel Kv1.1, Chain A"/>
    <property type="match status" value="1"/>
</dbReference>
<evidence type="ECO:0000256" key="7">
    <source>
        <dbReference type="ARBA" id="ARBA00043912"/>
    </source>
</evidence>
<organism evidence="9 10">
    <name type="scientific">Ceutorhynchus assimilis</name>
    <name type="common">cabbage seed weevil</name>
    <dbReference type="NCBI Taxonomy" id="467358"/>
    <lineage>
        <taxon>Eukaryota</taxon>
        <taxon>Metazoa</taxon>
        <taxon>Ecdysozoa</taxon>
        <taxon>Arthropoda</taxon>
        <taxon>Hexapoda</taxon>
        <taxon>Insecta</taxon>
        <taxon>Pterygota</taxon>
        <taxon>Neoptera</taxon>
        <taxon>Endopterygota</taxon>
        <taxon>Coleoptera</taxon>
        <taxon>Polyphaga</taxon>
        <taxon>Cucujiformia</taxon>
        <taxon>Curculionidae</taxon>
        <taxon>Ceutorhynchinae</taxon>
        <taxon>Ceutorhynchus</taxon>
    </lineage>
</organism>